<dbReference type="EMBL" id="LNQE01000880">
    <property type="protein sequence ID" value="KUG23899.1"/>
    <property type="molecule type" value="Genomic_DNA"/>
</dbReference>
<dbReference type="InterPro" id="IPR054422">
    <property type="entry name" value="TetR-like_HI_0893_C"/>
</dbReference>
<comment type="caution">
    <text evidence="3">The sequence shown here is derived from an EMBL/GenBank/DDBJ whole genome shotgun (WGS) entry which is preliminary data.</text>
</comment>
<dbReference type="InterPro" id="IPR009057">
    <property type="entry name" value="Homeodomain-like_sf"/>
</dbReference>
<evidence type="ECO:0000259" key="2">
    <source>
        <dbReference type="PROSITE" id="PS50977"/>
    </source>
</evidence>
<protein>
    <submittedName>
        <fullName evidence="3">Transcriptional regulator, tetr family</fullName>
    </submittedName>
</protein>
<evidence type="ECO:0000256" key="1">
    <source>
        <dbReference type="ARBA" id="ARBA00023125"/>
    </source>
</evidence>
<dbReference type="Pfam" id="PF00440">
    <property type="entry name" value="TetR_N"/>
    <property type="match status" value="1"/>
</dbReference>
<dbReference type="SUPFAM" id="SSF46689">
    <property type="entry name" value="Homeodomain-like"/>
    <property type="match status" value="1"/>
</dbReference>
<dbReference type="AlphaFoldDB" id="A0A0W8FSP3"/>
<dbReference type="PANTHER" id="PTHR30055:SF207">
    <property type="entry name" value="HTH-TYPE TRANSCRIPTIONAL REPRESSOR FATR"/>
    <property type="match status" value="1"/>
</dbReference>
<evidence type="ECO:0000313" key="3">
    <source>
        <dbReference type="EMBL" id="KUG23899.1"/>
    </source>
</evidence>
<reference evidence="3" key="1">
    <citation type="journal article" date="2015" name="Proc. Natl. Acad. Sci. U.S.A.">
        <title>Networks of energetic and metabolic interactions define dynamics in microbial communities.</title>
        <authorList>
            <person name="Embree M."/>
            <person name="Liu J.K."/>
            <person name="Al-Bassam M.M."/>
            <person name="Zengler K."/>
        </authorList>
    </citation>
    <scope>NUCLEOTIDE SEQUENCE</scope>
</reference>
<keyword evidence="1" id="KW-0238">DNA-binding</keyword>
<dbReference type="PROSITE" id="PS50977">
    <property type="entry name" value="HTH_TETR_2"/>
    <property type="match status" value="1"/>
</dbReference>
<dbReference type="InterPro" id="IPR050109">
    <property type="entry name" value="HTH-type_TetR-like_transc_reg"/>
</dbReference>
<dbReference type="GO" id="GO:0003700">
    <property type="term" value="F:DNA-binding transcription factor activity"/>
    <property type="evidence" value="ECO:0007669"/>
    <property type="project" value="TreeGrafter"/>
</dbReference>
<sequence>MHNGMNIHSVIKGSPVKNTDKYDEIVRASLELIAEKGFHGVPMSMIAKKAGVGAGTIYRYFDNKDALITELHHDLEEKISSYLRQGYNIEQPLKDRFLYLIRKLLRYFITNPLHFRYMEQYFNSPYGISLHRDRVLGEPGSHDILMDIFVEGVEQQILKEFPKAALFSLAFGPLISLMRDHILGFVNLDENLIRQTTEACWDGIKRY</sequence>
<dbReference type="GO" id="GO:0000976">
    <property type="term" value="F:transcription cis-regulatory region binding"/>
    <property type="evidence" value="ECO:0007669"/>
    <property type="project" value="TreeGrafter"/>
</dbReference>
<gene>
    <name evidence="3" type="ORF">ASZ90_006303</name>
</gene>
<name>A0A0W8FSP3_9ZZZZ</name>
<organism evidence="3">
    <name type="scientific">hydrocarbon metagenome</name>
    <dbReference type="NCBI Taxonomy" id="938273"/>
    <lineage>
        <taxon>unclassified sequences</taxon>
        <taxon>metagenomes</taxon>
        <taxon>ecological metagenomes</taxon>
    </lineage>
</organism>
<feature type="domain" description="HTH tetR-type" evidence="2">
    <location>
        <begin position="19"/>
        <end position="79"/>
    </location>
</feature>
<dbReference type="Gene3D" id="1.10.357.10">
    <property type="entry name" value="Tetracycline Repressor, domain 2"/>
    <property type="match status" value="1"/>
</dbReference>
<accession>A0A0W8FSP3</accession>
<dbReference type="PANTHER" id="PTHR30055">
    <property type="entry name" value="HTH-TYPE TRANSCRIPTIONAL REGULATOR RUTR"/>
    <property type="match status" value="1"/>
</dbReference>
<dbReference type="InterPro" id="IPR001647">
    <property type="entry name" value="HTH_TetR"/>
</dbReference>
<dbReference type="Pfam" id="PF22604">
    <property type="entry name" value="TetR_HI_0893_C"/>
    <property type="match status" value="1"/>
</dbReference>
<proteinExistence type="predicted"/>
<dbReference type="PRINTS" id="PR00455">
    <property type="entry name" value="HTHTETR"/>
</dbReference>